<dbReference type="RefSeq" id="WP_262565047.1">
    <property type="nucleotide sequence ID" value="NZ_JAPFCC010000001.1"/>
</dbReference>
<comment type="caution">
    <text evidence="3">The sequence shown here is derived from an EMBL/GenBank/DDBJ whole genome shotgun (WGS) entry which is preliminary data.</text>
</comment>
<evidence type="ECO:0000256" key="2">
    <source>
        <dbReference type="SAM" id="SignalP"/>
    </source>
</evidence>
<feature type="compositionally biased region" description="Low complexity" evidence="1">
    <location>
        <begin position="302"/>
        <end position="329"/>
    </location>
</feature>
<feature type="region of interest" description="Disordered" evidence="1">
    <location>
        <begin position="473"/>
        <end position="572"/>
    </location>
</feature>
<keyword evidence="4" id="KW-1185">Reference proteome</keyword>
<proteinExistence type="predicted"/>
<protein>
    <submittedName>
        <fullName evidence="3">Uncharacterized protein</fullName>
    </submittedName>
</protein>
<feature type="chain" id="PRO_5045721384" evidence="2">
    <location>
        <begin position="20"/>
        <end position="572"/>
    </location>
</feature>
<name>A0ABT3N0W3_9GAMM</name>
<feature type="signal peptide" evidence="2">
    <location>
        <begin position="1"/>
        <end position="19"/>
    </location>
</feature>
<feature type="compositionally biased region" description="Basic residues" evidence="1">
    <location>
        <begin position="532"/>
        <end position="545"/>
    </location>
</feature>
<evidence type="ECO:0000256" key="1">
    <source>
        <dbReference type="SAM" id="MobiDB-lite"/>
    </source>
</evidence>
<evidence type="ECO:0000313" key="4">
    <source>
        <dbReference type="Proteomes" id="UP001209854"/>
    </source>
</evidence>
<evidence type="ECO:0000313" key="3">
    <source>
        <dbReference type="EMBL" id="MCW7555278.1"/>
    </source>
</evidence>
<dbReference type="Proteomes" id="UP001209854">
    <property type="component" value="Unassembled WGS sequence"/>
</dbReference>
<keyword evidence="2" id="KW-0732">Signal</keyword>
<feature type="compositionally biased region" description="Basic and acidic residues" evidence="1">
    <location>
        <begin position="352"/>
        <end position="361"/>
    </location>
</feature>
<feature type="region of interest" description="Disordered" evidence="1">
    <location>
        <begin position="290"/>
        <end position="387"/>
    </location>
</feature>
<organism evidence="3 4">
    <name type="scientific">Endozoicomonas gorgoniicola</name>
    <dbReference type="NCBI Taxonomy" id="1234144"/>
    <lineage>
        <taxon>Bacteria</taxon>
        <taxon>Pseudomonadati</taxon>
        <taxon>Pseudomonadota</taxon>
        <taxon>Gammaproteobacteria</taxon>
        <taxon>Oceanospirillales</taxon>
        <taxon>Endozoicomonadaceae</taxon>
        <taxon>Endozoicomonas</taxon>
    </lineage>
</organism>
<reference evidence="3 4" key="1">
    <citation type="submission" date="2022-10" db="EMBL/GenBank/DDBJ databases">
        <title>High-quality genome sequences of two octocoral-associated bacteria, Endozoicomonas euniceicola EF212 and Endozoicomonas gorgoniicola PS125.</title>
        <authorList>
            <person name="Chiou Y.-J."/>
            <person name="Chen Y.-H."/>
        </authorList>
    </citation>
    <scope>NUCLEOTIDE SEQUENCE [LARGE SCALE GENOMIC DNA]</scope>
    <source>
        <strain evidence="3 4">PS125</strain>
    </source>
</reference>
<feature type="compositionally biased region" description="Basic residues" evidence="1">
    <location>
        <begin position="555"/>
        <end position="564"/>
    </location>
</feature>
<feature type="compositionally biased region" description="Acidic residues" evidence="1">
    <location>
        <begin position="491"/>
        <end position="517"/>
    </location>
</feature>
<sequence length="572" mass="63272">MKYRTFSMVSLFATFPALAFDLGFSSELSGSAGIFGSMMTSTRLEAPPLEAGFIRKDAILTDHIAGITSSQIVPKPQQTQQVALPLYGISAQISRDTRGQQSLSFKLSEKSGKALPESSQQDAFGYQSLLLTIAEPVANNKLKILFDEASSSFVLSSTAATTHRIKVPSRVDRQGYPEGILTGFSMLHHTSLEDMTSAWFCYDKNAGYFLYSTFYSTFYSTIACDDGSHLSWDKEENLYSYHAVAAAPSPAPPDFSFGWQQFGYDESWPLSYEYLLLTFKGKPVRVSAIGDVGSEGKPDDGNTPSSNNNSGSKSPSSATSSNTPQSPSSYAVRRNRDYSGSTGAAGAGGNEPPRRPVKYEKEEPEDGAVSDKTKKKHREKIPKDSGVVTFFPSTPNLKHSLHTGAVYKEKQQLTHKQIRIMMISIRNEKLKEHLNNAQESIQSSIQMLSAPDSPASQHLQTALNSIQLATEQYSPNSQDGETQPEPKATDTDTETDTETETDYSDDSGQEEGFDTTDEYPALSNSKENSIIKKQKREHNKKPTKKPKNDRSNKDGKKHHRKNKDRIRPEEYF</sequence>
<gene>
    <name evidence="3" type="ORF">NX722_22145</name>
</gene>
<accession>A0ABT3N0W3</accession>
<dbReference type="EMBL" id="JAPFCC010000001">
    <property type="protein sequence ID" value="MCW7555278.1"/>
    <property type="molecule type" value="Genomic_DNA"/>
</dbReference>